<accession>A0A8H5BTW4</accession>
<protein>
    <submittedName>
        <fullName evidence="1">Uncharacterized protein</fullName>
    </submittedName>
</protein>
<organism evidence="1 2">
    <name type="scientific">Ephemerocybe angulata</name>
    <dbReference type="NCBI Taxonomy" id="980116"/>
    <lineage>
        <taxon>Eukaryota</taxon>
        <taxon>Fungi</taxon>
        <taxon>Dikarya</taxon>
        <taxon>Basidiomycota</taxon>
        <taxon>Agaricomycotina</taxon>
        <taxon>Agaricomycetes</taxon>
        <taxon>Agaricomycetidae</taxon>
        <taxon>Agaricales</taxon>
        <taxon>Agaricineae</taxon>
        <taxon>Psathyrellaceae</taxon>
        <taxon>Ephemerocybe</taxon>
    </lineage>
</organism>
<reference evidence="1 2" key="1">
    <citation type="journal article" date="2020" name="ISME J.">
        <title>Uncovering the hidden diversity of litter-decomposition mechanisms in mushroom-forming fungi.</title>
        <authorList>
            <person name="Floudas D."/>
            <person name="Bentzer J."/>
            <person name="Ahren D."/>
            <person name="Johansson T."/>
            <person name="Persson P."/>
            <person name="Tunlid A."/>
        </authorList>
    </citation>
    <scope>NUCLEOTIDE SEQUENCE [LARGE SCALE GENOMIC DNA]</scope>
    <source>
        <strain evidence="1 2">CBS 175.51</strain>
    </source>
</reference>
<dbReference type="Proteomes" id="UP000541558">
    <property type="component" value="Unassembled WGS sequence"/>
</dbReference>
<proteinExistence type="predicted"/>
<sequence>MEGRSTESGMSKPGREVLGRVPNMTKAIAVPPFFRLEDSGNYRITQVQRTNIHNLMQQAMYAAGVFDISNAKQRTMNLLEKEKNTRGFVEAFETPANLMTLTKEVGEITSSVTGGFRDDIRLLEMLQNAPAGIYYRL</sequence>
<evidence type="ECO:0000313" key="1">
    <source>
        <dbReference type="EMBL" id="KAF5328981.1"/>
    </source>
</evidence>
<name>A0A8H5BTW4_9AGAR</name>
<dbReference type="EMBL" id="JAACJK010000124">
    <property type="protein sequence ID" value="KAF5328981.1"/>
    <property type="molecule type" value="Genomic_DNA"/>
</dbReference>
<evidence type="ECO:0000313" key="2">
    <source>
        <dbReference type="Proteomes" id="UP000541558"/>
    </source>
</evidence>
<keyword evidence="2" id="KW-1185">Reference proteome</keyword>
<gene>
    <name evidence="1" type="ORF">D9611_013489</name>
</gene>
<comment type="caution">
    <text evidence="1">The sequence shown here is derived from an EMBL/GenBank/DDBJ whole genome shotgun (WGS) entry which is preliminary data.</text>
</comment>
<dbReference type="AlphaFoldDB" id="A0A8H5BTW4"/>